<dbReference type="AlphaFoldDB" id="K2PEA3"/>
<proteinExistence type="predicted"/>
<accession>K2PEA3</accession>
<dbReference type="EMBL" id="AHKC01001405">
    <property type="protein sequence ID" value="EKF39287.1"/>
    <property type="molecule type" value="Genomic_DNA"/>
</dbReference>
<sequence length="397" mass="46186">MRCGLFSTHPVTSLETERKKYELTGDQGDQVSPEHTRSRRVAIRSTAGLLPDNWPWEGKPHVTLGDLTEKTAPSLSIDNGLLTSPTHATKVATELTEATERVQLRNSFLSVEQECKVRDELFSCLQCKFEEAYNLALEQAKQHQRNARDSHNSELLIAYRREQQAKHQEKLEEIKEKLEAEFREEQKEHRRRAYQRRVKVLLAQQSEKKTEYQNALEQYYTYREGGQPASGTFSTRDGSFQIRFTCEEEIALRTSAESMSKDQVMCLRIALHRLKKRVKMTEEHTQRCLSQRQNSVFAAKNRAQQQYLSIIAEQQNELRMLQHWYSEMQKLELEAKEIMRSYTEQRIRRQQHMQREKEGHVPSVTISNGEEGTGKGGSVLNAKSFNGFQRGLFDFLL</sequence>
<keyword evidence="4" id="KW-1185">Reference proteome</keyword>
<feature type="coiled-coil region" evidence="1">
    <location>
        <begin position="321"/>
        <end position="348"/>
    </location>
</feature>
<organism evidence="3 4">
    <name type="scientific">Trypanosoma cruzi marinkellei</name>
    <dbReference type="NCBI Taxonomy" id="85056"/>
    <lineage>
        <taxon>Eukaryota</taxon>
        <taxon>Discoba</taxon>
        <taxon>Euglenozoa</taxon>
        <taxon>Kinetoplastea</taxon>
        <taxon>Metakinetoplastina</taxon>
        <taxon>Trypanosomatida</taxon>
        <taxon>Trypanosomatidae</taxon>
        <taxon>Trypanosoma</taxon>
        <taxon>Schizotrypanum</taxon>
    </lineage>
</organism>
<dbReference type="Proteomes" id="UP000007350">
    <property type="component" value="Unassembled WGS sequence"/>
</dbReference>
<evidence type="ECO:0000313" key="4">
    <source>
        <dbReference type="Proteomes" id="UP000007350"/>
    </source>
</evidence>
<name>K2PEA3_TRYCR</name>
<keyword evidence="1" id="KW-0175">Coiled coil</keyword>
<evidence type="ECO:0000313" key="3">
    <source>
        <dbReference type="EMBL" id="EKF39287.1"/>
    </source>
</evidence>
<gene>
    <name evidence="3" type="ORF">MOQ_000494</name>
</gene>
<feature type="region of interest" description="Disordered" evidence="2">
    <location>
        <begin position="352"/>
        <end position="373"/>
    </location>
</feature>
<evidence type="ECO:0000256" key="1">
    <source>
        <dbReference type="SAM" id="Coils"/>
    </source>
</evidence>
<feature type="coiled-coil region" evidence="1">
    <location>
        <begin position="160"/>
        <end position="191"/>
    </location>
</feature>
<feature type="region of interest" description="Disordered" evidence="2">
    <location>
        <begin position="17"/>
        <end position="37"/>
    </location>
</feature>
<evidence type="ECO:0000256" key="2">
    <source>
        <dbReference type="SAM" id="MobiDB-lite"/>
    </source>
</evidence>
<reference evidence="3 4" key="1">
    <citation type="journal article" date="2012" name="BMC Genomics">
        <title>Comparative genomic analysis of human infective Trypanosoma cruzi lineages with the bat-restricted subspecies T. cruzi marinkellei.</title>
        <authorList>
            <person name="Franzen O."/>
            <person name="Talavera-Lopez C."/>
            <person name="Ochaya S."/>
            <person name="Butler C.E."/>
            <person name="Messenger L.A."/>
            <person name="Lewis M.D."/>
            <person name="Llewellyn M.S."/>
            <person name="Marinkelle C.J."/>
            <person name="Tyler K.M."/>
            <person name="Miles M.A."/>
            <person name="Andersson B."/>
        </authorList>
    </citation>
    <scope>NUCLEOTIDE SEQUENCE [LARGE SCALE GENOMIC DNA]</scope>
    <source>
        <strain evidence="3 4">B7</strain>
    </source>
</reference>
<protein>
    <submittedName>
        <fullName evidence="3">Uncharacterized protein</fullName>
    </submittedName>
</protein>
<comment type="caution">
    <text evidence="3">The sequence shown here is derived from an EMBL/GenBank/DDBJ whole genome shotgun (WGS) entry which is preliminary data.</text>
</comment>
<dbReference type="OrthoDB" id="252151at2759"/>